<dbReference type="AlphaFoldDB" id="A0AAD9QMR9"/>
<evidence type="ECO:0000256" key="3">
    <source>
        <dbReference type="ARBA" id="ARBA00022989"/>
    </source>
</evidence>
<accession>A0AAD9QMR9</accession>
<dbReference type="Gene3D" id="1.20.1070.10">
    <property type="entry name" value="Rhodopsin 7-helix transmembrane proteins"/>
    <property type="match status" value="1"/>
</dbReference>
<feature type="transmembrane region" description="Helical" evidence="6">
    <location>
        <begin position="123"/>
        <end position="148"/>
    </location>
</feature>
<dbReference type="EMBL" id="JARQWQ010000023">
    <property type="protein sequence ID" value="KAK2564113.1"/>
    <property type="molecule type" value="Genomic_DNA"/>
</dbReference>
<evidence type="ECO:0000256" key="1">
    <source>
        <dbReference type="ARBA" id="ARBA00004370"/>
    </source>
</evidence>
<reference evidence="8" key="1">
    <citation type="journal article" date="2023" name="G3 (Bethesda)">
        <title>Whole genome assembly and annotation of the endangered Caribbean coral Acropora cervicornis.</title>
        <authorList>
            <person name="Selwyn J.D."/>
            <person name="Vollmer S.V."/>
        </authorList>
    </citation>
    <scope>NUCLEOTIDE SEQUENCE</scope>
    <source>
        <strain evidence="8">K2</strain>
    </source>
</reference>
<dbReference type="Pfam" id="PF00001">
    <property type="entry name" value="7tm_1"/>
    <property type="match status" value="1"/>
</dbReference>
<keyword evidence="9" id="KW-1185">Reference proteome</keyword>
<feature type="transmembrane region" description="Helical" evidence="6">
    <location>
        <begin position="6"/>
        <end position="27"/>
    </location>
</feature>
<comment type="caution">
    <text evidence="8">The sequence shown here is derived from an EMBL/GenBank/DDBJ whole genome shotgun (WGS) entry which is preliminary data.</text>
</comment>
<keyword evidence="5 8" id="KW-0675">Receptor</keyword>
<keyword evidence="2 5" id="KW-0812">Transmembrane</keyword>
<comment type="similarity">
    <text evidence="5">Belongs to the G-protein coupled receptor 1 family.</text>
</comment>
<sequence length="347" mass="38356">MYTGFAIFFSLLIVINLVGNTLVILAVTLNRSMRSPINFLLINLATADMIVAVFIGIPVVIAPSLSHPQGTDGVILCKIFTGGNIGWIGALASIFSLVAIAIERYGAVMYPHSRKGKLTKTKLLILIVTCWSLSALWSIPGFIAVTYIEEFRSCGHSWSKPIFGHFYTVGWSVVAGVIPLGLMGFLYSRMVYRLWIRKDNIREETQKALKRHRKRVTKMVVFVTVIYVLCWVPELLIYFLGFTGSITLVGIHHTIASALIVFNSSVNPIVYSLQSSQFRKHLSDLICCKRNRISALNSIVATSSTPRKQELETIEDERSVAGQLSQATAATAEKNLIPLTNAFGAKT</sequence>
<evidence type="ECO:0000259" key="7">
    <source>
        <dbReference type="PROSITE" id="PS50262"/>
    </source>
</evidence>
<dbReference type="FunFam" id="1.20.1070.10:FF:000368">
    <property type="entry name" value="Predicted protein"/>
    <property type="match status" value="1"/>
</dbReference>
<comment type="subcellular location">
    <subcellularLocation>
        <location evidence="1">Membrane</location>
    </subcellularLocation>
</comment>
<evidence type="ECO:0000256" key="5">
    <source>
        <dbReference type="RuleBase" id="RU000688"/>
    </source>
</evidence>
<keyword evidence="4 6" id="KW-0472">Membrane</keyword>
<evidence type="ECO:0000313" key="9">
    <source>
        <dbReference type="Proteomes" id="UP001249851"/>
    </source>
</evidence>
<protein>
    <submittedName>
        <fullName evidence="8">Galanin receptor 2a</fullName>
    </submittedName>
</protein>
<evidence type="ECO:0000256" key="6">
    <source>
        <dbReference type="SAM" id="Phobius"/>
    </source>
</evidence>
<dbReference type="PROSITE" id="PS50262">
    <property type="entry name" value="G_PROTEIN_RECEP_F1_2"/>
    <property type="match status" value="1"/>
</dbReference>
<keyword evidence="5" id="KW-0807">Transducer</keyword>
<keyword evidence="5" id="KW-0297">G-protein coupled receptor</keyword>
<dbReference type="InterPro" id="IPR017452">
    <property type="entry name" value="GPCR_Rhodpsn_7TM"/>
</dbReference>
<gene>
    <name evidence="8" type="ORF">P5673_012340</name>
</gene>
<feature type="domain" description="G-protein coupled receptors family 1 profile" evidence="7">
    <location>
        <begin position="19"/>
        <end position="271"/>
    </location>
</feature>
<dbReference type="SMART" id="SM01381">
    <property type="entry name" value="7TM_GPCR_Srsx"/>
    <property type="match status" value="1"/>
</dbReference>
<dbReference type="PROSITE" id="PS00237">
    <property type="entry name" value="G_PROTEIN_RECEP_F1_1"/>
    <property type="match status" value="1"/>
</dbReference>
<feature type="transmembrane region" description="Helical" evidence="6">
    <location>
        <begin position="246"/>
        <end position="270"/>
    </location>
</feature>
<evidence type="ECO:0000313" key="8">
    <source>
        <dbReference type="EMBL" id="KAK2564113.1"/>
    </source>
</evidence>
<keyword evidence="3 6" id="KW-1133">Transmembrane helix</keyword>
<dbReference type="GO" id="GO:0016020">
    <property type="term" value="C:membrane"/>
    <property type="evidence" value="ECO:0007669"/>
    <property type="project" value="UniProtKB-SubCell"/>
</dbReference>
<dbReference type="PANTHER" id="PTHR45698">
    <property type="entry name" value="TRACE AMINE-ASSOCIATED RECEPTOR 19N-RELATED"/>
    <property type="match status" value="1"/>
</dbReference>
<feature type="transmembrane region" description="Helical" evidence="6">
    <location>
        <begin position="219"/>
        <end position="240"/>
    </location>
</feature>
<feature type="transmembrane region" description="Helical" evidence="6">
    <location>
        <begin position="85"/>
        <end position="102"/>
    </location>
</feature>
<reference evidence="8" key="2">
    <citation type="journal article" date="2023" name="Science">
        <title>Genomic signatures of disease resistance in endangered staghorn corals.</title>
        <authorList>
            <person name="Vollmer S.V."/>
            <person name="Selwyn J.D."/>
            <person name="Despard B.A."/>
            <person name="Roesel C.L."/>
        </authorList>
    </citation>
    <scope>NUCLEOTIDE SEQUENCE</scope>
    <source>
        <strain evidence="8">K2</strain>
    </source>
</reference>
<feature type="transmembrane region" description="Helical" evidence="6">
    <location>
        <begin position="39"/>
        <end position="65"/>
    </location>
</feature>
<feature type="transmembrane region" description="Helical" evidence="6">
    <location>
        <begin position="168"/>
        <end position="188"/>
    </location>
</feature>
<proteinExistence type="inferred from homology"/>
<organism evidence="8 9">
    <name type="scientific">Acropora cervicornis</name>
    <name type="common">Staghorn coral</name>
    <dbReference type="NCBI Taxonomy" id="6130"/>
    <lineage>
        <taxon>Eukaryota</taxon>
        <taxon>Metazoa</taxon>
        <taxon>Cnidaria</taxon>
        <taxon>Anthozoa</taxon>
        <taxon>Hexacorallia</taxon>
        <taxon>Scleractinia</taxon>
        <taxon>Astrocoeniina</taxon>
        <taxon>Acroporidae</taxon>
        <taxon>Acropora</taxon>
    </lineage>
</organism>
<dbReference type="CDD" id="cd00637">
    <property type="entry name" value="7tm_classA_rhodopsin-like"/>
    <property type="match status" value="1"/>
</dbReference>
<dbReference type="Proteomes" id="UP001249851">
    <property type="component" value="Unassembled WGS sequence"/>
</dbReference>
<evidence type="ECO:0000256" key="2">
    <source>
        <dbReference type="ARBA" id="ARBA00022692"/>
    </source>
</evidence>
<dbReference type="SUPFAM" id="SSF81321">
    <property type="entry name" value="Family A G protein-coupled receptor-like"/>
    <property type="match status" value="1"/>
</dbReference>
<evidence type="ECO:0000256" key="4">
    <source>
        <dbReference type="ARBA" id="ARBA00023136"/>
    </source>
</evidence>
<dbReference type="InterPro" id="IPR000276">
    <property type="entry name" value="GPCR_Rhodpsn"/>
</dbReference>
<dbReference type="PANTHER" id="PTHR45698:SF1">
    <property type="entry name" value="TRACE AMINE-ASSOCIATED RECEPTOR 13C-LIKE"/>
    <property type="match status" value="1"/>
</dbReference>
<dbReference type="PRINTS" id="PR00237">
    <property type="entry name" value="GPCRRHODOPSN"/>
</dbReference>
<dbReference type="GO" id="GO:0004930">
    <property type="term" value="F:G protein-coupled receptor activity"/>
    <property type="evidence" value="ECO:0007669"/>
    <property type="project" value="UniProtKB-KW"/>
</dbReference>
<name>A0AAD9QMR9_ACRCE</name>